<dbReference type="InterPro" id="IPR029062">
    <property type="entry name" value="Class_I_gatase-like"/>
</dbReference>
<accession>A0A239Q2X0</accession>
<dbReference type="InterPro" id="IPR050204">
    <property type="entry name" value="AraC_XylS_family_regulators"/>
</dbReference>
<dbReference type="EMBL" id="FZQB01000017">
    <property type="protein sequence ID" value="SNT76287.1"/>
    <property type="molecule type" value="Genomic_DNA"/>
</dbReference>
<dbReference type="PROSITE" id="PS01124">
    <property type="entry name" value="HTH_ARAC_FAMILY_2"/>
    <property type="match status" value="1"/>
</dbReference>
<dbReference type="InterPro" id="IPR009057">
    <property type="entry name" value="Homeodomain-like_sf"/>
</dbReference>
<reference evidence="5 6" key="1">
    <citation type="submission" date="2017-07" db="EMBL/GenBank/DDBJ databases">
        <authorList>
            <person name="Sun Z.S."/>
            <person name="Albrecht U."/>
            <person name="Echele G."/>
            <person name="Lee C.C."/>
        </authorList>
    </citation>
    <scope>NUCLEOTIDE SEQUENCE [LARGE SCALE GENOMIC DNA]</scope>
    <source>
        <strain evidence="5 6">DSM 14827</strain>
    </source>
</reference>
<keyword evidence="1" id="KW-0805">Transcription regulation</keyword>
<dbReference type="Proteomes" id="UP000198307">
    <property type="component" value="Unassembled WGS sequence"/>
</dbReference>
<organism evidence="5 6">
    <name type="scientific">Paracoccus seriniphilus</name>
    <dbReference type="NCBI Taxonomy" id="184748"/>
    <lineage>
        <taxon>Bacteria</taxon>
        <taxon>Pseudomonadati</taxon>
        <taxon>Pseudomonadota</taxon>
        <taxon>Alphaproteobacteria</taxon>
        <taxon>Rhodobacterales</taxon>
        <taxon>Paracoccaceae</taxon>
        <taxon>Paracoccus</taxon>
    </lineage>
</organism>
<dbReference type="Pfam" id="PF12833">
    <property type="entry name" value="HTH_18"/>
    <property type="match status" value="1"/>
</dbReference>
<dbReference type="GO" id="GO:0043565">
    <property type="term" value="F:sequence-specific DNA binding"/>
    <property type="evidence" value="ECO:0007669"/>
    <property type="project" value="InterPro"/>
</dbReference>
<dbReference type="GO" id="GO:0003700">
    <property type="term" value="F:DNA-binding transcription factor activity"/>
    <property type="evidence" value="ECO:0007669"/>
    <property type="project" value="InterPro"/>
</dbReference>
<evidence type="ECO:0000313" key="5">
    <source>
        <dbReference type="EMBL" id="SNT76287.1"/>
    </source>
</evidence>
<keyword evidence="3" id="KW-0804">Transcription</keyword>
<dbReference type="AlphaFoldDB" id="A0A239Q2X0"/>
<dbReference type="RefSeq" id="WP_089345605.1">
    <property type="nucleotide sequence ID" value="NZ_CP067131.1"/>
</dbReference>
<dbReference type="PROSITE" id="PS00041">
    <property type="entry name" value="HTH_ARAC_FAMILY_1"/>
    <property type="match status" value="1"/>
</dbReference>
<dbReference type="SUPFAM" id="SSF52317">
    <property type="entry name" value="Class I glutamine amidotransferase-like"/>
    <property type="match status" value="1"/>
</dbReference>
<keyword evidence="6" id="KW-1185">Reference proteome</keyword>
<protein>
    <submittedName>
        <fullName evidence="5">Transcriptional regulator, AraC family</fullName>
    </submittedName>
</protein>
<evidence type="ECO:0000313" key="6">
    <source>
        <dbReference type="Proteomes" id="UP000198307"/>
    </source>
</evidence>
<evidence type="ECO:0000256" key="3">
    <source>
        <dbReference type="ARBA" id="ARBA00023163"/>
    </source>
</evidence>
<dbReference type="PANTHER" id="PTHR46796">
    <property type="entry name" value="HTH-TYPE TRANSCRIPTIONAL ACTIVATOR RHAS-RELATED"/>
    <property type="match status" value="1"/>
</dbReference>
<dbReference type="InterPro" id="IPR018062">
    <property type="entry name" value="HTH_AraC-typ_CS"/>
</dbReference>
<dbReference type="InterPro" id="IPR018060">
    <property type="entry name" value="HTH_AraC"/>
</dbReference>
<evidence type="ECO:0000259" key="4">
    <source>
        <dbReference type="PROSITE" id="PS01124"/>
    </source>
</evidence>
<dbReference type="SUPFAM" id="SSF46689">
    <property type="entry name" value="Homeodomain-like"/>
    <property type="match status" value="2"/>
</dbReference>
<dbReference type="PRINTS" id="PR00032">
    <property type="entry name" value="HTHARAC"/>
</dbReference>
<dbReference type="InterPro" id="IPR020449">
    <property type="entry name" value="Tscrpt_reg_AraC-type_HTH"/>
</dbReference>
<evidence type="ECO:0000256" key="1">
    <source>
        <dbReference type="ARBA" id="ARBA00023015"/>
    </source>
</evidence>
<dbReference type="Gene3D" id="3.40.50.880">
    <property type="match status" value="1"/>
</dbReference>
<feature type="domain" description="HTH araC/xylS-type" evidence="4">
    <location>
        <begin position="233"/>
        <end position="331"/>
    </location>
</feature>
<evidence type="ECO:0000256" key="2">
    <source>
        <dbReference type="ARBA" id="ARBA00023125"/>
    </source>
</evidence>
<keyword evidence="2" id="KW-0238">DNA-binding</keyword>
<dbReference type="OrthoDB" id="9793400at2"/>
<name>A0A239Q2X0_9RHOB</name>
<gene>
    <name evidence="5" type="ORF">SAMN05444959_11766</name>
</gene>
<dbReference type="Gene3D" id="1.10.10.60">
    <property type="entry name" value="Homeodomain-like"/>
    <property type="match status" value="1"/>
</dbReference>
<sequence>MSRPLPSEDHSTPADDNKARGVSVMILVEPGFVPTELGLAQDVLRIANRLSKAAIFDVRLCSSCDQELVEGLGGMMARVETLPDANQPRPDHVVVLGGNGVGRNFKKLQTWIRGVERRGSEVILLSDASSEWKKLDPDNRDVTTHWENHQILRDVTMAPHLSLPLYSRSNRIISAAGMMATADVVLNTIVAPRSIGLAHSVSQVLVMHAIRAPDMDQPRSENDITPFRHARLERVIELMENNLETPLSIRQLAELSGFSIRQLERRFHKAAGCSPKTFYRSMRLKRGRALVEQSSMSITDIAISLGFSNSTVFSRLYAREYGITPARARALR</sequence>
<dbReference type="SMART" id="SM00342">
    <property type="entry name" value="HTH_ARAC"/>
    <property type="match status" value="1"/>
</dbReference>
<proteinExistence type="predicted"/>